<evidence type="ECO:0000313" key="3">
    <source>
        <dbReference type="EMBL" id="XCG62694.1"/>
    </source>
</evidence>
<dbReference type="Gene3D" id="3.40.630.10">
    <property type="entry name" value="Zn peptidases"/>
    <property type="match status" value="1"/>
</dbReference>
<feature type="binding site" evidence="1">
    <location>
        <position position="118"/>
    </location>
    <ligand>
        <name>Mn(2+)</name>
        <dbReference type="ChEBI" id="CHEBI:29035"/>
        <label>2</label>
    </ligand>
</feature>
<evidence type="ECO:0000259" key="2">
    <source>
        <dbReference type="Pfam" id="PF07687"/>
    </source>
</evidence>
<dbReference type="NCBIfam" id="TIGR01891">
    <property type="entry name" value="amidohydrolases"/>
    <property type="match status" value="1"/>
</dbReference>
<dbReference type="AlphaFoldDB" id="A0AAU8DKP9"/>
<dbReference type="PIRSF" id="PIRSF005962">
    <property type="entry name" value="Pept_M20D_amidohydro"/>
    <property type="match status" value="1"/>
</dbReference>
<feature type="binding site" evidence="1">
    <location>
        <position position="181"/>
    </location>
    <ligand>
        <name>Mn(2+)</name>
        <dbReference type="ChEBI" id="CHEBI:29035"/>
        <label>2</label>
    </ligand>
</feature>
<feature type="binding site" evidence="1">
    <location>
        <position position="379"/>
    </location>
    <ligand>
        <name>Mn(2+)</name>
        <dbReference type="ChEBI" id="CHEBI:29035"/>
        <label>2</label>
    </ligand>
</feature>
<feature type="binding site" evidence="1">
    <location>
        <position position="156"/>
    </location>
    <ligand>
        <name>Mn(2+)</name>
        <dbReference type="ChEBI" id="CHEBI:29035"/>
        <label>2</label>
    </ligand>
</feature>
<gene>
    <name evidence="3" type="ORF">ABLG96_15865</name>
</gene>
<dbReference type="InterPro" id="IPR036264">
    <property type="entry name" value="Bact_exopeptidase_dim_dom"/>
</dbReference>
<dbReference type="GO" id="GO:0016787">
    <property type="term" value="F:hydrolase activity"/>
    <property type="evidence" value="ECO:0007669"/>
    <property type="project" value="InterPro"/>
</dbReference>
<dbReference type="SUPFAM" id="SSF55031">
    <property type="entry name" value="Bacterial exopeptidase dimerisation domain"/>
    <property type="match status" value="1"/>
</dbReference>
<dbReference type="SUPFAM" id="SSF53187">
    <property type="entry name" value="Zn-dependent exopeptidases"/>
    <property type="match status" value="1"/>
</dbReference>
<accession>A0AAU8DKP9</accession>
<dbReference type="GO" id="GO:0046872">
    <property type="term" value="F:metal ion binding"/>
    <property type="evidence" value="ECO:0007669"/>
    <property type="project" value="UniProtKB-KW"/>
</dbReference>
<dbReference type="PANTHER" id="PTHR11014">
    <property type="entry name" value="PEPTIDASE M20 FAMILY MEMBER"/>
    <property type="match status" value="1"/>
</dbReference>
<dbReference type="InterPro" id="IPR017439">
    <property type="entry name" value="Amidohydrolase"/>
</dbReference>
<protein>
    <submittedName>
        <fullName evidence="3">Amidohydrolase</fullName>
    </submittedName>
</protein>
<organism evidence="3">
    <name type="scientific">Nakamurella sp. A5-74</name>
    <dbReference type="NCBI Taxonomy" id="3158264"/>
    <lineage>
        <taxon>Bacteria</taxon>
        <taxon>Bacillati</taxon>
        <taxon>Actinomycetota</taxon>
        <taxon>Actinomycetes</taxon>
        <taxon>Nakamurellales</taxon>
        <taxon>Nakamurellaceae</taxon>
        <taxon>Nakamurella</taxon>
    </lineage>
</organism>
<dbReference type="PANTHER" id="PTHR11014:SF63">
    <property type="entry name" value="METALLOPEPTIDASE, PUTATIVE (AFU_ORTHOLOGUE AFUA_6G09600)-RELATED"/>
    <property type="match status" value="1"/>
</dbReference>
<dbReference type="InterPro" id="IPR002933">
    <property type="entry name" value="Peptidase_M20"/>
</dbReference>
<reference evidence="3" key="1">
    <citation type="submission" date="2024-05" db="EMBL/GenBank/DDBJ databases">
        <authorList>
            <person name="Cai S.Y."/>
            <person name="Jin L.M."/>
            <person name="Li H.R."/>
        </authorList>
    </citation>
    <scope>NUCLEOTIDE SEQUENCE</scope>
    <source>
        <strain evidence="3">A5-74</strain>
    </source>
</reference>
<keyword evidence="1" id="KW-0464">Manganese</keyword>
<feature type="domain" description="Peptidase M20 dimerisation" evidence="2">
    <location>
        <begin position="205"/>
        <end position="297"/>
    </location>
</feature>
<name>A0AAU8DKP9_9ACTN</name>
<dbReference type="InterPro" id="IPR011650">
    <property type="entry name" value="Peptidase_M20_dimer"/>
</dbReference>
<dbReference type="Gene3D" id="3.30.70.360">
    <property type="match status" value="1"/>
</dbReference>
<sequence>MPGWHTAVQVTDPGSGRGPEWLDDFLIRTLPALVAIRRDIHGHPELAWREHRTTDLIEARLTAASVPTRRLPRGTGLIAQVGTGAPVIGLRADIDALPLREASGQPFASTVPGVAHACGHDVHATVLLGAALALRHAAELGEPVGTIRLIFQPAEEVMPGGAREVIAAGGMAGVDRVFAVHCEPKVPAGRVGLRVGAITSTADQIEISVSGPGGHTSRPHLTADVVNALGLLITGLPLLLSRRLDPRAAAVLAWGSVHAGEAPNAIPQEGTLRGTLRLMRREAWEGAEAVVADIVAGLLAPTGVGYELHFQRGVPPVDNDAYATALLRAGALAGLGPDSVVESEQSTGAEDFADLLEHAPGALARLGVWDGVSEQCDLHSAGFTADERSIASGIRLLVHTVLAARRGP</sequence>
<dbReference type="EMBL" id="CP159218">
    <property type="protein sequence ID" value="XCG62694.1"/>
    <property type="molecule type" value="Genomic_DNA"/>
</dbReference>
<dbReference type="Pfam" id="PF01546">
    <property type="entry name" value="Peptidase_M20"/>
    <property type="match status" value="1"/>
</dbReference>
<comment type="cofactor">
    <cofactor evidence="1">
        <name>Mn(2+)</name>
        <dbReference type="ChEBI" id="CHEBI:29035"/>
    </cofactor>
    <text evidence="1">The Mn(2+) ion enhances activity.</text>
</comment>
<evidence type="ECO:0000256" key="1">
    <source>
        <dbReference type="PIRSR" id="PIRSR005962-1"/>
    </source>
</evidence>
<keyword evidence="1" id="KW-0479">Metal-binding</keyword>
<proteinExistence type="predicted"/>
<dbReference type="RefSeq" id="WP_353648309.1">
    <property type="nucleotide sequence ID" value="NZ_CP159218.1"/>
</dbReference>
<dbReference type="Pfam" id="PF07687">
    <property type="entry name" value="M20_dimer"/>
    <property type="match status" value="1"/>
</dbReference>
<feature type="binding site" evidence="1">
    <location>
        <position position="120"/>
    </location>
    <ligand>
        <name>Mn(2+)</name>
        <dbReference type="ChEBI" id="CHEBI:29035"/>
        <label>2</label>
    </ligand>
</feature>